<reference evidence="2" key="1">
    <citation type="journal article" date="2019" name="Int. J. Syst. Evol. Microbiol.">
        <title>The Global Catalogue of Microorganisms (GCM) 10K type strain sequencing project: providing services to taxonomists for standard genome sequencing and annotation.</title>
        <authorList>
            <consortium name="The Broad Institute Genomics Platform"/>
            <consortium name="The Broad Institute Genome Sequencing Center for Infectious Disease"/>
            <person name="Wu L."/>
            <person name="Ma J."/>
        </authorList>
    </citation>
    <scope>NUCLEOTIDE SEQUENCE [LARGE SCALE GENOMIC DNA]</scope>
    <source>
        <strain evidence="2">CCM 7855</strain>
    </source>
</reference>
<gene>
    <name evidence="1" type="ORF">GCM10007298_38310</name>
</gene>
<evidence type="ECO:0008006" key="3">
    <source>
        <dbReference type="Google" id="ProtNLM"/>
    </source>
</evidence>
<protein>
    <recommendedName>
        <fullName evidence="3">DUF222 domain-containing protein</fullName>
    </recommendedName>
</protein>
<organism evidence="1 2">
    <name type="scientific">Williamsia phyllosphaerae</name>
    <dbReference type="NCBI Taxonomy" id="885042"/>
    <lineage>
        <taxon>Bacteria</taxon>
        <taxon>Bacillati</taxon>
        <taxon>Actinomycetota</taxon>
        <taxon>Actinomycetes</taxon>
        <taxon>Mycobacteriales</taxon>
        <taxon>Nocardiaceae</taxon>
        <taxon>Williamsia</taxon>
    </lineage>
</organism>
<dbReference type="RefSeq" id="WP_188491953.1">
    <property type="nucleotide sequence ID" value="NZ_BMCS01000003.1"/>
</dbReference>
<comment type="caution">
    <text evidence="1">The sequence shown here is derived from an EMBL/GenBank/DDBJ whole genome shotgun (WGS) entry which is preliminary data.</text>
</comment>
<sequence length="111" mass="12306">MTRDQIIELLQVIQSYDSRTIDELAIHTWGKAAEIGRWAPEPAAAAVHAHYADTTAWLMPGHITQAIRSAARQPAPVDEVVFALDKPVASPERRAELMAQIRQLGDKKAVR</sequence>
<proteinExistence type="predicted"/>
<accession>A0ABQ1V6J0</accession>
<evidence type="ECO:0000313" key="1">
    <source>
        <dbReference type="EMBL" id="GGF38958.1"/>
    </source>
</evidence>
<dbReference type="EMBL" id="BMCS01000003">
    <property type="protein sequence ID" value="GGF38958.1"/>
    <property type="molecule type" value="Genomic_DNA"/>
</dbReference>
<evidence type="ECO:0000313" key="2">
    <source>
        <dbReference type="Proteomes" id="UP000632454"/>
    </source>
</evidence>
<keyword evidence="2" id="KW-1185">Reference proteome</keyword>
<dbReference type="Proteomes" id="UP000632454">
    <property type="component" value="Unassembled WGS sequence"/>
</dbReference>
<name>A0ABQ1V6J0_9NOCA</name>